<evidence type="ECO:0000313" key="2">
    <source>
        <dbReference type="Proteomes" id="UP000184188"/>
    </source>
</evidence>
<reference evidence="2" key="1">
    <citation type="journal article" date="2017" name="Genome Biol.">
        <title>Comparative genomics reveals high biological diversity and specific adaptations in the industrially and medically important fungal genus Aspergillus.</title>
        <authorList>
            <person name="de Vries R.P."/>
            <person name="Riley R."/>
            <person name="Wiebenga A."/>
            <person name="Aguilar-Osorio G."/>
            <person name="Amillis S."/>
            <person name="Uchima C.A."/>
            <person name="Anderluh G."/>
            <person name="Asadollahi M."/>
            <person name="Askin M."/>
            <person name="Barry K."/>
            <person name="Battaglia E."/>
            <person name="Bayram O."/>
            <person name="Benocci T."/>
            <person name="Braus-Stromeyer S.A."/>
            <person name="Caldana C."/>
            <person name="Canovas D."/>
            <person name="Cerqueira G.C."/>
            <person name="Chen F."/>
            <person name="Chen W."/>
            <person name="Choi C."/>
            <person name="Clum A."/>
            <person name="Dos Santos R.A."/>
            <person name="Damasio A.R."/>
            <person name="Diallinas G."/>
            <person name="Emri T."/>
            <person name="Fekete E."/>
            <person name="Flipphi M."/>
            <person name="Freyberg S."/>
            <person name="Gallo A."/>
            <person name="Gournas C."/>
            <person name="Habgood R."/>
            <person name="Hainaut M."/>
            <person name="Harispe M.L."/>
            <person name="Henrissat B."/>
            <person name="Hilden K.S."/>
            <person name="Hope R."/>
            <person name="Hossain A."/>
            <person name="Karabika E."/>
            <person name="Karaffa L."/>
            <person name="Karanyi Z."/>
            <person name="Krasevec N."/>
            <person name="Kuo A."/>
            <person name="Kusch H."/>
            <person name="LaButti K."/>
            <person name="Lagendijk E.L."/>
            <person name="Lapidus A."/>
            <person name="Levasseur A."/>
            <person name="Lindquist E."/>
            <person name="Lipzen A."/>
            <person name="Logrieco A.F."/>
            <person name="MacCabe A."/>
            <person name="Maekelae M.R."/>
            <person name="Malavazi I."/>
            <person name="Melin P."/>
            <person name="Meyer V."/>
            <person name="Mielnichuk N."/>
            <person name="Miskei M."/>
            <person name="Molnar A.P."/>
            <person name="Mule G."/>
            <person name="Ngan C.Y."/>
            <person name="Orejas M."/>
            <person name="Orosz E."/>
            <person name="Ouedraogo J.P."/>
            <person name="Overkamp K.M."/>
            <person name="Park H.-S."/>
            <person name="Perrone G."/>
            <person name="Piumi F."/>
            <person name="Punt P.J."/>
            <person name="Ram A.F."/>
            <person name="Ramon A."/>
            <person name="Rauscher S."/>
            <person name="Record E."/>
            <person name="Riano-Pachon D.M."/>
            <person name="Robert V."/>
            <person name="Roehrig J."/>
            <person name="Ruller R."/>
            <person name="Salamov A."/>
            <person name="Salih N.S."/>
            <person name="Samson R.A."/>
            <person name="Sandor E."/>
            <person name="Sanguinetti M."/>
            <person name="Schuetze T."/>
            <person name="Sepcic K."/>
            <person name="Shelest E."/>
            <person name="Sherlock G."/>
            <person name="Sophianopoulou V."/>
            <person name="Squina F.M."/>
            <person name="Sun H."/>
            <person name="Susca A."/>
            <person name="Todd R.B."/>
            <person name="Tsang A."/>
            <person name="Unkles S.E."/>
            <person name="van de Wiele N."/>
            <person name="van Rossen-Uffink D."/>
            <person name="Oliveira J.V."/>
            <person name="Vesth T.C."/>
            <person name="Visser J."/>
            <person name="Yu J.-H."/>
            <person name="Zhou M."/>
            <person name="Andersen M.R."/>
            <person name="Archer D.B."/>
            <person name="Baker S.E."/>
            <person name="Benoit I."/>
            <person name="Brakhage A.A."/>
            <person name="Braus G.H."/>
            <person name="Fischer R."/>
            <person name="Frisvad J.C."/>
            <person name="Goldman G.H."/>
            <person name="Houbraken J."/>
            <person name="Oakley B."/>
            <person name="Pocsi I."/>
            <person name="Scazzocchio C."/>
            <person name="Seiboth B."/>
            <person name="vanKuyk P.A."/>
            <person name="Wortman J."/>
            <person name="Dyer P.S."/>
            <person name="Grigoriev I.V."/>
        </authorList>
    </citation>
    <scope>NUCLEOTIDE SEQUENCE [LARGE SCALE GENOMIC DNA]</scope>
    <source>
        <strain evidence="2">CBS 506.65</strain>
    </source>
</reference>
<proteinExistence type="predicted"/>
<protein>
    <submittedName>
        <fullName evidence="1">Uncharacterized protein</fullName>
    </submittedName>
</protein>
<dbReference type="PANTHER" id="PTHR38797:SF4">
    <property type="entry name" value="NUCLEAR PORE COMPLEX PROTEIN NUP85"/>
    <property type="match status" value="1"/>
</dbReference>
<dbReference type="PANTHER" id="PTHR38797">
    <property type="entry name" value="NUCLEAR PORE COMPLEX PROTEIN NUP85-RELATED"/>
    <property type="match status" value="1"/>
</dbReference>
<evidence type="ECO:0000313" key="1">
    <source>
        <dbReference type="EMBL" id="OJJ51771.1"/>
    </source>
</evidence>
<gene>
    <name evidence="1" type="ORF">ASPZODRAFT_163556</name>
</gene>
<dbReference type="STRING" id="1073090.A0A1L9SXG1"/>
<keyword evidence="2" id="KW-1185">Reference proteome</keyword>
<dbReference type="EMBL" id="KV878336">
    <property type="protein sequence ID" value="OJJ51771.1"/>
    <property type="molecule type" value="Genomic_DNA"/>
</dbReference>
<sequence length="288" mass="32206">MSTIDFSIDETDPEVTALCGQTSVLKVHRILQHYLETCENDPKSFSNALTQLDAMLHSIDPKDEGKEGSASTEHTAFSWTLIDLALKVPYSHPAQDHLVSLLAHLRKSVKLNKAVLDTDTDRQAYASLTYFHRSVYEKCANFLFEPGTSEEVASLNECAFLARLSAAGISPDIIYAIWNFRELLEEEAAYKHNAALYSASMAGASVWIIYAGQSLFKEVVHSPRASSLNETSWRTGTLYDGPILGFPRWSFWRKTLDAARESPRVGDDTRVLTQKAVELMDVLERANK</sequence>
<organism evidence="1 2">
    <name type="scientific">Penicilliopsis zonata CBS 506.65</name>
    <dbReference type="NCBI Taxonomy" id="1073090"/>
    <lineage>
        <taxon>Eukaryota</taxon>
        <taxon>Fungi</taxon>
        <taxon>Dikarya</taxon>
        <taxon>Ascomycota</taxon>
        <taxon>Pezizomycotina</taxon>
        <taxon>Eurotiomycetes</taxon>
        <taxon>Eurotiomycetidae</taxon>
        <taxon>Eurotiales</taxon>
        <taxon>Aspergillaceae</taxon>
        <taxon>Penicilliopsis</taxon>
    </lineage>
</organism>
<dbReference type="RefSeq" id="XP_022586281.1">
    <property type="nucleotide sequence ID" value="XM_022726632.1"/>
</dbReference>
<dbReference type="GeneID" id="34613096"/>
<dbReference type="Proteomes" id="UP000184188">
    <property type="component" value="Unassembled WGS sequence"/>
</dbReference>
<dbReference type="VEuPathDB" id="FungiDB:ASPZODRAFT_163556"/>
<dbReference type="AlphaFoldDB" id="A0A1L9SXG1"/>
<name>A0A1L9SXG1_9EURO</name>
<dbReference type="OrthoDB" id="3350591at2759"/>
<dbReference type="InterPro" id="IPR053204">
    <property type="entry name" value="Oxopyrrolidines_Biosynth-assoc"/>
</dbReference>
<dbReference type="InterPro" id="IPR022085">
    <property type="entry name" value="OpdG"/>
</dbReference>
<accession>A0A1L9SXG1</accession>
<dbReference type="Pfam" id="PF12311">
    <property type="entry name" value="DUF3632"/>
    <property type="match status" value="1"/>
</dbReference>